<dbReference type="CDD" id="cd04301">
    <property type="entry name" value="NAT_SF"/>
    <property type="match status" value="1"/>
</dbReference>
<accession>A0A0B6AMZ7</accession>
<evidence type="ECO:0000313" key="1">
    <source>
        <dbReference type="EMBL" id="AJI22442.1"/>
    </source>
</evidence>
<evidence type="ECO:0000313" key="2">
    <source>
        <dbReference type="Proteomes" id="UP000031829"/>
    </source>
</evidence>
<dbReference type="KEGG" id="bmeg:BG04_4579"/>
<organism evidence="1 2">
    <name type="scientific">Priestia megaterium (strain ATCC 14581 / DSM 32 / CCUG 1817 / JCM 2506 / NBRC 15308 / NCIMB 9376 / NCTC 10342 / NRRL B-14308 / VKM B-512 / Ford 19)</name>
    <name type="common">Bacillus megaterium</name>
    <dbReference type="NCBI Taxonomy" id="1348623"/>
    <lineage>
        <taxon>Bacteria</taxon>
        <taxon>Bacillati</taxon>
        <taxon>Bacillota</taxon>
        <taxon>Bacilli</taxon>
        <taxon>Bacillales</taxon>
        <taxon>Bacillaceae</taxon>
        <taxon>Priestia</taxon>
    </lineage>
</organism>
<gene>
    <name evidence="1" type="ORF">BG04_4579</name>
</gene>
<dbReference type="HOGENOM" id="CLU_119392_0_0_9"/>
<name>A0A0B6AMZ7_PRIM2</name>
<dbReference type="RefSeq" id="WP_034652323.1">
    <property type="nucleotide sequence ID" value="NZ_BCVB01000004.1"/>
</dbReference>
<dbReference type="AlphaFoldDB" id="A0A0B6AMZ7"/>
<dbReference type="GO" id="GO:0016747">
    <property type="term" value="F:acyltransferase activity, transferring groups other than amino-acyl groups"/>
    <property type="evidence" value="ECO:0007669"/>
    <property type="project" value="InterPro"/>
</dbReference>
<dbReference type="SUPFAM" id="SSF55729">
    <property type="entry name" value="Acyl-CoA N-acyltransferases (Nat)"/>
    <property type="match status" value="1"/>
</dbReference>
<proteinExistence type="predicted"/>
<dbReference type="GeneID" id="93642574"/>
<keyword evidence="1" id="KW-0808">Transferase</keyword>
<protein>
    <submittedName>
        <fullName evidence="1">Acetyltransferase family protein</fullName>
    </submittedName>
</protein>
<reference evidence="1 2" key="1">
    <citation type="journal article" date="2015" name="Genome Announc.">
        <title>Complete genome sequences for 35 biothreat assay-relevant bacillus species.</title>
        <authorList>
            <person name="Johnson S.L."/>
            <person name="Daligault H.E."/>
            <person name="Davenport K.W."/>
            <person name="Jaissle J."/>
            <person name="Frey K.G."/>
            <person name="Ladner J.T."/>
            <person name="Broomall S.M."/>
            <person name="Bishop-Lilly K.A."/>
            <person name="Bruce D.C."/>
            <person name="Gibbons H.S."/>
            <person name="Coyne S.R."/>
            <person name="Lo C.C."/>
            <person name="Meincke L."/>
            <person name="Munk A.C."/>
            <person name="Koroleva G.I."/>
            <person name="Rosenzweig C.N."/>
            <person name="Palacios G.F."/>
            <person name="Redden C.L."/>
            <person name="Minogue T.D."/>
            <person name="Chain P.S."/>
        </authorList>
    </citation>
    <scope>NUCLEOTIDE SEQUENCE [LARGE SCALE GENOMIC DNA]</scope>
    <source>
        <strain evidence="2">ATCC 14581 / DSM 32 / JCM 2506 / NBRC 15308 / NCIMB 9376 / NCTC 10342 / NRRL B-14308 / VKM B-512</strain>
    </source>
</reference>
<dbReference type="InterPro" id="IPR016181">
    <property type="entry name" value="Acyl_CoA_acyltransferase"/>
</dbReference>
<dbReference type="PROSITE" id="PS51186">
    <property type="entry name" value="GNAT"/>
    <property type="match status" value="1"/>
</dbReference>
<dbReference type="Proteomes" id="UP000031829">
    <property type="component" value="Chromosome"/>
</dbReference>
<dbReference type="Pfam" id="PF13508">
    <property type="entry name" value="Acetyltransf_7"/>
    <property type="match status" value="1"/>
</dbReference>
<dbReference type="Gene3D" id="3.40.630.30">
    <property type="match status" value="1"/>
</dbReference>
<dbReference type="EMBL" id="CP009920">
    <property type="protein sequence ID" value="AJI22442.1"/>
    <property type="molecule type" value="Genomic_DNA"/>
</dbReference>
<sequence>MYIREYQHKDESSWVRCRVLSFLDTAYFDDVLKEKNKYRGSSIELVAVENEQIIGLIDIEYENKEGTIFSNNEQGLGGMIWHIAVHPDFRRLGIGSKLLHVAQEKLIILGINYLEAWTRDDEWVHKWYRQNEFRVCESYFHVFIDTKKQLNEIIHCSAGNIYPIQLFAHYTGTNKEQIKRDYKRVHECFRYQKNLQIK</sequence>
<dbReference type="InterPro" id="IPR000182">
    <property type="entry name" value="GNAT_dom"/>
</dbReference>